<sequence>MMGEISNSPRPANVAEIEDQLRDLWRDLGDQHRDANHVMTRVCTMTVIGYGANQELAKRIRTALPQVFGVHPCRAILIETANEPEELSAWVSTVCQPSSEEHEQVCCEQITFAVGEQMRRRLPGTVLPLVVSDLPLFVWWPGPLHPASNVRTQLFAHADRWIMDSADFLDPLPDLARLNTLMTSDQTDAVSDLTWARLTPWRTAFAQIFDAMAMRPVLENISSIKVSTGRHQAAGLLSIGWIATCLDWQLISASGNSETLLCNFKHRNGTVTISMQTSDRTGEEVPFIELHAAKHKATITVGRSSNKQALLANLRLDTETRCQMSELPNPSDSLLLLNELNMYSHDRVYERALAIVAAIAQATDPHGAHV</sequence>
<dbReference type="Proteomes" id="UP000050277">
    <property type="component" value="Unassembled WGS sequence"/>
</dbReference>
<proteinExistence type="predicted"/>
<protein>
    <recommendedName>
        <fullName evidence="5">Glucose-6-phosphate dehydrogenase</fullName>
    </recommendedName>
</protein>
<evidence type="ECO:0000313" key="3">
    <source>
        <dbReference type="EMBL" id="KPL90586.1"/>
    </source>
</evidence>
<dbReference type="PANTHER" id="PTHR38658">
    <property type="entry name" value="OXPP CYCLE PROTEIN OPCA-RELATED"/>
    <property type="match status" value="1"/>
</dbReference>
<organism evidence="3 4">
    <name type="scientific">Herpetosiphon geysericola</name>
    <dbReference type="NCBI Taxonomy" id="70996"/>
    <lineage>
        <taxon>Bacteria</taxon>
        <taxon>Bacillati</taxon>
        <taxon>Chloroflexota</taxon>
        <taxon>Chloroflexia</taxon>
        <taxon>Herpetosiphonales</taxon>
        <taxon>Herpetosiphonaceae</taxon>
        <taxon>Herpetosiphon</taxon>
    </lineage>
</organism>
<name>A0A0N8GSY4_9CHLR</name>
<dbReference type="EMBL" id="LGKP01000011">
    <property type="protein sequence ID" value="KPL90586.1"/>
    <property type="molecule type" value="Genomic_DNA"/>
</dbReference>
<accession>A0A0N8GSY4</accession>
<comment type="caution">
    <text evidence="3">The sequence shown here is derived from an EMBL/GenBank/DDBJ whole genome shotgun (WGS) entry which is preliminary data.</text>
</comment>
<evidence type="ECO:0000259" key="2">
    <source>
        <dbReference type="Pfam" id="PF20171"/>
    </source>
</evidence>
<evidence type="ECO:0000259" key="1">
    <source>
        <dbReference type="Pfam" id="PF10128"/>
    </source>
</evidence>
<evidence type="ECO:0008006" key="5">
    <source>
        <dbReference type="Google" id="ProtNLM"/>
    </source>
</evidence>
<dbReference type="Pfam" id="PF10128">
    <property type="entry name" value="OpcA_G6PD_assem"/>
    <property type="match status" value="1"/>
</dbReference>
<dbReference type="InterPro" id="IPR046801">
    <property type="entry name" value="OpcA_G6PD_N"/>
</dbReference>
<gene>
    <name evidence="3" type="ORF">SE18_05770</name>
</gene>
<dbReference type="InterPro" id="IPR004555">
    <property type="entry name" value="G6PDH_assembly_OpcA"/>
</dbReference>
<feature type="domain" description="Glucose-6-phosphate dehydrogenase assembly protein OpcA C-terminal" evidence="2">
    <location>
        <begin position="189"/>
        <end position="353"/>
    </location>
</feature>
<keyword evidence="4" id="KW-1185">Reference proteome</keyword>
<dbReference type="OrthoDB" id="128564at2"/>
<dbReference type="PANTHER" id="PTHR38658:SF1">
    <property type="entry name" value="OXPP CYCLE PROTEIN OPCA-RELATED"/>
    <property type="match status" value="1"/>
</dbReference>
<dbReference type="AlphaFoldDB" id="A0A0N8GSY4"/>
<evidence type="ECO:0000313" key="4">
    <source>
        <dbReference type="Proteomes" id="UP000050277"/>
    </source>
</evidence>
<dbReference type="Pfam" id="PF20171">
    <property type="entry name" value="OpcA_G6PD_C"/>
    <property type="match status" value="1"/>
</dbReference>
<dbReference type="STRING" id="70996.SE18_05770"/>
<dbReference type="RefSeq" id="WP_054533477.1">
    <property type="nucleotide sequence ID" value="NZ_LGKP01000011.1"/>
</dbReference>
<reference evidence="3 4" key="1">
    <citation type="submission" date="2015-07" db="EMBL/GenBank/DDBJ databases">
        <title>Whole genome sequence of Herpetosiphon geysericola DSM 7119.</title>
        <authorList>
            <person name="Hemp J."/>
            <person name="Ward L.M."/>
            <person name="Pace L.A."/>
            <person name="Fischer W.W."/>
        </authorList>
    </citation>
    <scope>NUCLEOTIDE SEQUENCE [LARGE SCALE GENOMIC DNA]</scope>
    <source>
        <strain evidence="3 4">DSM 7119</strain>
    </source>
</reference>
<dbReference type="InterPro" id="IPR046802">
    <property type="entry name" value="OpcA_G6PD_C"/>
</dbReference>
<feature type="domain" description="Glucose-6-phosphate dehydrogenase assembly protein OpcA N-terminal" evidence="1">
    <location>
        <begin position="70"/>
        <end position="179"/>
    </location>
</feature>